<dbReference type="PANTHER" id="PTHR37533">
    <property type="entry name" value="FLAGELLAR HOOK-LENGTH CONTROL PROTEIN"/>
    <property type="match status" value="1"/>
</dbReference>
<dbReference type="STRING" id="1462996.AWM70_04980"/>
<accession>A0A1B1MXU3</accession>
<evidence type="ECO:0000259" key="2">
    <source>
        <dbReference type="Pfam" id="PF02120"/>
    </source>
</evidence>
<feature type="compositionally biased region" description="Low complexity" evidence="1">
    <location>
        <begin position="305"/>
        <end position="316"/>
    </location>
</feature>
<feature type="region of interest" description="Disordered" evidence="1">
    <location>
        <begin position="301"/>
        <end position="323"/>
    </location>
</feature>
<reference evidence="3 4" key="1">
    <citation type="submission" date="2016-01" db="EMBL/GenBank/DDBJ databases">
        <title>Complete Genome Sequence of Paenibacillus yonginensis DCY84, a novel Plant Growth-Promoting Bacteria with Elicitation of Induced Systemic Resistance.</title>
        <authorList>
            <person name="Kim Y.J."/>
            <person name="Yang D.C."/>
            <person name="Sukweenadhi J."/>
        </authorList>
    </citation>
    <scope>NUCLEOTIDE SEQUENCE [LARGE SCALE GENOMIC DNA]</scope>
    <source>
        <strain evidence="3 4">DCY84</strain>
    </source>
</reference>
<keyword evidence="4" id="KW-1185">Reference proteome</keyword>
<protein>
    <recommendedName>
        <fullName evidence="2">Flagellar hook-length control protein-like C-terminal domain-containing protein</fullName>
    </recommendedName>
</protein>
<dbReference type="InterPro" id="IPR038610">
    <property type="entry name" value="FliK-like_C_sf"/>
</dbReference>
<dbReference type="Gene3D" id="3.30.750.140">
    <property type="match status" value="1"/>
</dbReference>
<sequence>MSSIQNTPAASTAAAASGGSTGTAGAAASAGSGAASASGAAAGASGTAAGSKAAQGATFSGTLIQFMAGIPAEAGDSTQKAGNLSDENAGLQLAASILALLNGGKPAASGEAETSSPGTNASGLSKALDALADLLQNSKDLQDLITADPQLMTQLQLWIQQAMQLLQGMGDLQAGTAKGELPAAAASTPGSGLSELPLLAKQPDTIKFALLDMIQSLKELAGNAGSAGMTSQLKGSFDQLVSSLQKTLGMLQNPNVQAQNPQLTVQADNGFAPADPTTVQGDKTADRQIQPAQLLSVQTAQTTENNASSQNQSSDQPPFSGTNVVTAGQLQLRDGMAAVQKAPAPVPVEQFAQEMTRFVVSKLDIVKLQGVSEAKISLTPEHLGQVDIRITLHNGQLVAQFVTEHAFAKDSLEQQMSQLRTALQSQGLQVEKLEVTQNSSLSSHMYQDGKQSGNGSQQRQNNRRRTGEEDDGLTSLDSIEEWNDWVREVQAKQENYGSSFVAKA</sequence>
<dbReference type="KEGG" id="pyg:AWM70_04980"/>
<name>A0A1B1MXU3_9BACL</name>
<dbReference type="Proteomes" id="UP000092573">
    <property type="component" value="Chromosome"/>
</dbReference>
<dbReference type="InterPro" id="IPR021136">
    <property type="entry name" value="Flagellar_hook_control-like_C"/>
</dbReference>
<feature type="region of interest" description="Disordered" evidence="1">
    <location>
        <begin position="267"/>
        <end position="286"/>
    </location>
</feature>
<feature type="domain" description="Flagellar hook-length control protein-like C-terminal" evidence="2">
    <location>
        <begin position="369"/>
        <end position="440"/>
    </location>
</feature>
<feature type="region of interest" description="Disordered" evidence="1">
    <location>
        <begin position="442"/>
        <end position="477"/>
    </location>
</feature>
<feature type="compositionally biased region" description="Low complexity" evidence="1">
    <location>
        <begin position="9"/>
        <end position="22"/>
    </location>
</feature>
<dbReference type="CDD" id="cd17470">
    <property type="entry name" value="T3SS_Flik_C"/>
    <property type="match status" value="1"/>
</dbReference>
<organism evidence="3 4">
    <name type="scientific">Paenibacillus yonginensis</name>
    <dbReference type="NCBI Taxonomy" id="1462996"/>
    <lineage>
        <taxon>Bacteria</taxon>
        <taxon>Bacillati</taxon>
        <taxon>Bacillota</taxon>
        <taxon>Bacilli</taxon>
        <taxon>Bacillales</taxon>
        <taxon>Paenibacillaceae</taxon>
        <taxon>Paenibacillus</taxon>
    </lineage>
</organism>
<dbReference type="InterPro" id="IPR052563">
    <property type="entry name" value="FliK"/>
</dbReference>
<dbReference type="EMBL" id="CP014167">
    <property type="protein sequence ID" value="ANS74002.1"/>
    <property type="molecule type" value="Genomic_DNA"/>
</dbReference>
<evidence type="ECO:0000256" key="1">
    <source>
        <dbReference type="SAM" id="MobiDB-lite"/>
    </source>
</evidence>
<evidence type="ECO:0000313" key="3">
    <source>
        <dbReference type="EMBL" id="ANS74002.1"/>
    </source>
</evidence>
<dbReference type="AlphaFoldDB" id="A0A1B1MXU3"/>
<feature type="region of interest" description="Disordered" evidence="1">
    <location>
        <begin position="1"/>
        <end position="22"/>
    </location>
</feature>
<evidence type="ECO:0000313" key="4">
    <source>
        <dbReference type="Proteomes" id="UP000092573"/>
    </source>
</evidence>
<gene>
    <name evidence="3" type="ORF">AWM70_04980</name>
</gene>
<proteinExistence type="predicted"/>
<feature type="compositionally biased region" description="Acidic residues" evidence="1">
    <location>
        <begin position="468"/>
        <end position="477"/>
    </location>
</feature>
<dbReference type="PANTHER" id="PTHR37533:SF2">
    <property type="entry name" value="FLAGELLAR HOOK-LENGTH CONTROL PROTEIN"/>
    <property type="match status" value="1"/>
</dbReference>
<feature type="compositionally biased region" description="Low complexity" evidence="1">
    <location>
        <begin position="451"/>
        <end position="460"/>
    </location>
</feature>
<dbReference type="Pfam" id="PF02120">
    <property type="entry name" value="Flg_hook"/>
    <property type="match status" value="1"/>
</dbReference>
<dbReference type="RefSeq" id="WP_068694609.1">
    <property type="nucleotide sequence ID" value="NZ_CP014167.1"/>
</dbReference>